<dbReference type="SMART" id="SM00384">
    <property type="entry name" value="AT_hook"/>
    <property type="match status" value="5"/>
</dbReference>
<name>T1GSE8_MEGSC</name>
<sequence length="292" mass="33112">GKGRGRPPKDKSEVKSNESKDDSKKGRGRPPKEDSDSPVSEKKGRGRPAKTEGASPAKSPKISSKSPGSGKGRGRPSKNNDSEKPAKDKSEKSSTPDDNFSESEPSIEMTKKRKRESDDEDSEECSLLQKKRMMFSNILAHNKIKCVKYEEAQKKRGRGRPKKSVSNSKKEKSKKVYVEEIILPKDKSMEKAEPLPSKRHEKPKVIHVEIAKPETPEEEYELMEVVNEPLEVENFSHISTQIPFQERKKQRKQIIPSSTPLPKSNNRNSHLNICGLTPIPQEQRRTLHRYIQ</sequence>
<feature type="region of interest" description="Disordered" evidence="1">
    <location>
        <begin position="1"/>
        <end position="125"/>
    </location>
</feature>
<reference evidence="3" key="1">
    <citation type="submission" date="2013-02" db="EMBL/GenBank/DDBJ databases">
        <authorList>
            <person name="Hughes D."/>
        </authorList>
    </citation>
    <scope>NUCLEOTIDE SEQUENCE</scope>
    <source>
        <strain>Durham</strain>
        <strain evidence="3">NC isolate 2 -- Noor lab</strain>
    </source>
</reference>
<dbReference type="HOGENOM" id="CLU_955001_0_0_1"/>
<dbReference type="InterPro" id="IPR017956">
    <property type="entry name" value="AT_hook_DNA-bd_motif"/>
</dbReference>
<dbReference type="EMBL" id="CAQQ02141273">
    <property type="status" value="NOT_ANNOTATED_CDS"/>
    <property type="molecule type" value="Genomic_DNA"/>
</dbReference>
<feature type="compositionally biased region" description="Basic and acidic residues" evidence="1">
    <location>
        <begin position="78"/>
        <end position="95"/>
    </location>
</feature>
<evidence type="ECO:0000313" key="3">
    <source>
        <dbReference type="Proteomes" id="UP000015102"/>
    </source>
</evidence>
<feature type="compositionally biased region" description="Polar residues" evidence="1">
    <location>
        <begin position="255"/>
        <end position="271"/>
    </location>
</feature>
<feature type="region of interest" description="Disordered" evidence="1">
    <location>
        <begin position="188"/>
        <end position="212"/>
    </location>
</feature>
<keyword evidence="3" id="KW-1185">Reference proteome</keyword>
<accession>T1GSE8</accession>
<dbReference type="AlphaFoldDB" id="T1GSE8"/>
<proteinExistence type="predicted"/>
<protein>
    <submittedName>
        <fullName evidence="2">Uncharacterized protein</fullName>
    </submittedName>
</protein>
<dbReference type="EMBL" id="CAQQ02141272">
    <property type="status" value="NOT_ANNOTATED_CDS"/>
    <property type="molecule type" value="Genomic_DNA"/>
</dbReference>
<dbReference type="Proteomes" id="UP000015102">
    <property type="component" value="Unassembled WGS sequence"/>
</dbReference>
<dbReference type="GO" id="GO:0003677">
    <property type="term" value="F:DNA binding"/>
    <property type="evidence" value="ECO:0007669"/>
    <property type="project" value="InterPro"/>
</dbReference>
<organism evidence="2 3">
    <name type="scientific">Megaselia scalaris</name>
    <name type="common">Humpbacked fly</name>
    <name type="synonym">Phora scalaris</name>
    <dbReference type="NCBI Taxonomy" id="36166"/>
    <lineage>
        <taxon>Eukaryota</taxon>
        <taxon>Metazoa</taxon>
        <taxon>Ecdysozoa</taxon>
        <taxon>Arthropoda</taxon>
        <taxon>Hexapoda</taxon>
        <taxon>Insecta</taxon>
        <taxon>Pterygota</taxon>
        <taxon>Neoptera</taxon>
        <taxon>Endopterygota</taxon>
        <taxon>Diptera</taxon>
        <taxon>Brachycera</taxon>
        <taxon>Muscomorpha</taxon>
        <taxon>Platypezoidea</taxon>
        <taxon>Phoridae</taxon>
        <taxon>Megaseliini</taxon>
        <taxon>Megaselia</taxon>
    </lineage>
</organism>
<evidence type="ECO:0000256" key="1">
    <source>
        <dbReference type="SAM" id="MobiDB-lite"/>
    </source>
</evidence>
<dbReference type="PRINTS" id="PR00929">
    <property type="entry name" value="ATHOOK"/>
</dbReference>
<feature type="compositionally biased region" description="Basic and acidic residues" evidence="1">
    <location>
        <begin position="7"/>
        <end position="43"/>
    </location>
</feature>
<dbReference type="Pfam" id="PF02178">
    <property type="entry name" value="AT_hook"/>
    <property type="match status" value="5"/>
</dbReference>
<dbReference type="EnsemblMetazoa" id="MESCA006603-RA">
    <property type="protein sequence ID" value="MESCA006603-PA"/>
    <property type="gene ID" value="MESCA006603"/>
</dbReference>
<dbReference type="EMBL" id="CAQQ02141271">
    <property type="status" value="NOT_ANNOTATED_CDS"/>
    <property type="molecule type" value="Genomic_DNA"/>
</dbReference>
<feature type="compositionally biased region" description="Low complexity" evidence="1">
    <location>
        <begin position="53"/>
        <end position="68"/>
    </location>
</feature>
<reference evidence="2" key="2">
    <citation type="submission" date="2015-06" db="UniProtKB">
        <authorList>
            <consortium name="EnsemblMetazoa"/>
        </authorList>
    </citation>
    <scope>IDENTIFICATION</scope>
</reference>
<feature type="region of interest" description="Disordered" evidence="1">
    <location>
        <begin position="150"/>
        <end position="174"/>
    </location>
</feature>
<evidence type="ECO:0000313" key="2">
    <source>
        <dbReference type="EnsemblMetazoa" id="MESCA006603-PA"/>
    </source>
</evidence>
<feature type="region of interest" description="Disordered" evidence="1">
    <location>
        <begin position="244"/>
        <end position="274"/>
    </location>
</feature>